<feature type="domain" description="GPI inositol-deacylase PGAP1-like alpha/beta" evidence="4">
    <location>
        <begin position="155"/>
        <end position="229"/>
    </location>
</feature>
<evidence type="ECO:0000259" key="4">
    <source>
        <dbReference type="Pfam" id="PF07819"/>
    </source>
</evidence>
<dbReference type="STRING" id="556484.B7FY55"/>
<feature type="signal peptide" evidence="3">
    <location>
        <begin position="1"/>
        <end position="19"/>
    </location>
</feature>
<dbReference type="Proteomes" id="UP000000759">
    <property type="component" value="Chromosome 7"/>
</dbReference>
<protein>
    <recommendedName>
        <fullName evidence="1">GPI inositol-deacylase</fullName>
        <ecNumber evidence="1">3.1.-.-</ecNumber>
    </recommendedName>
</protein>
<evidence type="ECO:0000256" key="1">
    <source>
        <dbReference type="RuleBase" id="RU365011"/>
    </source>
</evidence>
<feature type="chain" id="PRO_5002855162" description="GPI inositol-deacylase" evidence="3">
    <location>
        <begin position="20"/>
        <end position="366"/>
    </location>
</feature>
<dbReference type="KEGG" id="pti:PHATRDRAFT_45579"/>
<dbReference type="SUPFAM" id="SSF53474">
    <property type="entry name" value="alpha/beta-Hydrolases"/>
    <property type="match status" value="1"/>
</dbReference>
<keyword evidence="1" id="KW-0256">Endoplasmic reticulum</keyword>
<evidence type="ECO:0000256" key="3">
    <source>
        <dbReference type="SAM" id="SignalP"/>
    </source>
</evidence>
<comment type="subcellular location">
    <subcellularLocation>
        <location evidence="1">Endoplasmic reticulum membrane</location>
    </subcellularLocation>
</comment>
<dbReference type="GO" id="GO:0015031">
    <property type="term" value="P:protein transport"/>
    <property type="evidence" value="ECO:0007669"/>
    <property type="project" value="UniProtKB-KW"/>
</dbReference>
<dbReference type="AlphaFoldDB" id="B7FY55"/>
<dbReference type="Gene3D" id="3.40.50.1820">
    <property type="entry name" value="alpha/beta hydrolase"/>
    <property type="match status" value="1"/>
</dbReference>
<dbReference type="OrthoDB" id="348976at2759"/>
<keyword evidence="1" id="KW-0472">Membrane</keyword>
<reference evidence="5 6" key="1">
    <citation type="journal article" date="2008" name="Nature">
        <title>The Phaeodactylum genome reveals the evolutionary history of diatom genomes.</title>
        <authorList>
            <person name="Bowler C."/>
            <person name="Allen A.E."/>
            <person name="Badger J.H."/>
            <person name="Grimwood J."/>
            <person name="Jabbari K."/>
            <person name="Kuo A."/>
            <person name="Maheswari U."/>
            <person name="Martens C."/>
            <person name="Maumus F."/>
            <person name="Otillar R.P."/>
            <person name="Rayko E."/>
            <person name="Salamov A."/>
            <person name="Vandepoele K."/>
            <person name="Beszteri B."/>
            <person name="Gruber A."/>
            <person name="Heijde M."/>
            <person name="Katinka M."/>
            <person name="Mock T."/>
            <person name="Valentin K."/>
            <person name="Verret F."/>
            <person name="Berges J.A."/>
            <person name="Brownlee C."/>
            <person name="Cadoret J.P."/>
            <person name="Chiovitti A."/>
            <person name="Choi C.J."/>
            <person name="Coesel S."/>
            <person name="De Martino A."/>
            <person name="Detter J.C."/>
            <person name="Durkin C."/>
            <person name="Falciatore A."/>
            <person name="Fournet J."/>
            <person name="Haruta M."/>
            <person name="Huysman M.J."/>
            <person name="Jenkins B.D."/>
            <person name="Jiroutova K."/>
            <person name="Jorgensen R.E."/>
            <person name="Joubert Y."/>
            <person name="Kaplan A."/>
            <person name="Kroger N."/>
            <person name="Kroth P.G."/>
            <person name="La Roche J."/>
            <person name="Lindquist E."/>
            <person name="Lommer M."/>
            <person name="Martin-Jezequel V."/>
            <person name="Lopez P.J."/>
            <person name="Lucas S."/>
            <person name="Mangogna M."/>
            <person name="McGinnis K."/>
            <person name="Medlin L.K."/>
            <person name="Montsant A."/>
            <person name="Oudot-Le Secq M.P."/>
            <person name="Napoli C."/>
            <person name="Obornik M."/>
            <person name="Parker M.S."/>
            <person name="Petit J.L."/>
            <person name="Porcel B.M."/>
            <person name="Poulsen N."/>
            <person name="Robison M."/>
            <person name="Rychlewski L."/>
            <person name="Rynearson T.A."/>
            <person name="Schmutz J."/>
            <person name="Shapiro H."/>
            <person name="Siaut M."/>
            <person name="Stanley M."/>
            <person name="Sussman M.R."/>
            <person name="Taylor A.R."/>
            <person name="Vardi A."/>
            <person name="von Dassow P."/>
            <person name="Vyverman W."/>
            <person name="Willis A."/>
            <person name="Wyrwicz L.S."/>
            <person name="Rokhsar D.S."/>
            <person name="Weissenbach J."/>
            <person name="Armbrust E.V."/>
            <person name="Green B.R."/>
            <person name="Van de Peer Y."/>
            <person name="Grigoriev I.V."/>
        </authorList>
    </citation>
    <scope>NUCLEOTIDE SEQUENCE [LARGE SCALE GENOMIC DNA]</scope>
    <source>
        <strain evidence="5 6">CCAP 1055/1</strain>
    </source>
</reference>
<dbReference type="OMA" id="CPAQFCV"/>
<dbReference type="PANTHER" id="PTHR47909:SF2">
    <property type="entry name" value="GPI INOSITOL-DEACYLASE"/>
    <property type="match status" value="1"/>
</dbReference>
<keyword evidence="1" id="KW-0653">Protein transport</keyword>
<dbReference type="EMBL" id="CM000610">
    <property type="protein sequence ID" value="EEC48666.1"/>
    <property type="molecule type" value="Genomic_DNA"/>
</dbReference>
<dbReference type="EC" id="3.1.-.-" evidence="1"/>
<comment type="function">
    <text evidence="1">Involved in inositol deacylation of GPI-anchored proteins which plays important roles in the quality control and ER-associated degradation of GPI-anchored proteins.</text>
</comment>
<proteinExistence type="inferred from homology"/>
<dbReference type="InterPro" id="IPR012908">
    <property type="entry name" value="PGAP1-ab_dom-like"/>
</dbReference>
<dbReference type="GO" id="GO:0005789">
    <property type="term" value="C:endoplasmic reticulum membrane"/>
    <property type="evidence" value="ECO:0007669"/>
    <property type="project" value="UniProtKB-SubCell"/>
</dbReference>
<gene>
    <name evidence="5" type="ORF">PHATRDRAFT_45579</name>
</gene>
<keyword evidence="1" id="KW-0378">Hydrolase</keyword>
<sequence length="366" mass="39793">MARVLRVAAAWWSLTAVNGFQSTVPQSTTRPIVHAPRTSDTVLGASLSSTPENKKNQPSTIQTPYNETGKLGKLERVALLVCPAQFCVPDDYAVLFENLRALSSDDAATLAWPRIGTCVVAPLPRTEWIRVARQLPTRAFWDARLPVHSTLDWYFDAIEKGLAQIFAQEGEDVRICIVGHSIGGWVARAYLGGLGRTSSAVYRLASTQVSSLITLGTPHVSPELALVDQTRGLLREIADAESCSPETLAARGIDVTCVCSQGLDGNFWTTNVEELVAASSYWPLSGSFRGAGDGIVPLSLAFMEEPSRRIVVESCGATMLPVRHSHVVPTPWNLWNGYAPSIILPDTTFPSYVSKGVVAQWAQYIR</sequence>
<dbReference type="RefSeq" id="XP_002179680.1">
    <property type="nucleotide sequence ID" value="XM_002179644.1"/>
</dbReference>
<reference evidence="6" key="2">
    <citation type="submission" date="2008-08" db="EMBL/GenBank/DDBJ databases">
        <authorList>
            <consortium name="Diatom Consortium"/>
            <person name="Grigoriev I."/>
            <person name="Grimwood J."/>
            <person name="Kuo A."/>
            <person name="Otillar R.P."/>
            <person name="Salamov A."/>
            <person name="Detter J.C."/>
            <person name="Lindquist E."/>
            <person name="Shapiro H."/>
            <person name="Lucas S."/>
            <person name="Glavina del Rio T."/>
            <person name="Pitluck S."/>
            <person name="Rokhsar D."/>
            <person name="Bowler C."/>
        </authorList>
    </citation>
    <scope>GENOME REANNOTATION</scope>
    <source>
        <strain evidence="6">CCAP 1055/1</strain>
    </source>
</reference>
<keyword evidence="1" id="KW-0813">Transport</keyword>
<keyword evidence="3" id="KW-0732">Signal</keyword>
<organism evidence="5 6">
    <name type="scientific">Phaeodactylum tricornutum (strain CCAP 1055/1)</name>
    <dbReference type="NCBI Taxonomy" id="556484"/>
    <lineage>
        <taxon>Eukaryota</taxon>
        <taxon>Sar</taxon>
        <taxon>Stramenopiles</taxon>
        <taxon>Ochrophyta</taxon>
        <taxon>Bacillariophyta</taxon>
        <taxon>Bacillariophyceae</taxon>
        <taxon>Bacillariophycidae</taxon>
        <taxon>Naviculales</taxon>
        <taxon>Phaeodactylaceae</taxon>
        <taxon>Phaeodactylum</taxon>
    </lineage>
</organism>
<feature type="region of interest" description="Disordered" evidence="2">
    <location>
        <begin position="43"/>
        <end position="66"/>
    </location>
</feature>
<dbReference type="eggNOG" id="ENOG502S15P">
    <property type="taxonomic scope" value="Eukaryota"/>
</dbReference>
<evidence type="ECO:0000313" key="6">
    <source>
        <dbReference type="Proteomes" id="UP000000759"/>
    </source>
</evidence>
<dbReference type="InterPro" id="IPR029058">
    <property type="entry name" value="AB_hydrolase_fold"/>
</dbReference>
<evidence type="ECO:0000313" key="5">
    <source>
        <dbReference type="EMBL" id="EEC48666.1"/>
    </source>
</evidence>
<accession>B7FY55</accession>
<keyword evidence="6" id="KW-1185">Reference proteome</keyword>
<dbReference type="PANTHER" id="PTHR47909">
    <property type="entry name" value="ALPHA/BETA-HYDROLASES SUPERFAMILY PROTEIN"/>
    <property type="match status" value="1"/>
</dbReference>
<dbReference type="GO" id="GO:0016788">
    <property type="term" value="F:hydrolase activity, acting on ester bonds"/>
    <property type="evidence" value="ECO:0007669"/>
    <property type="project" value="InterPro"/>
</dbReference>
<dbReference type="InParanoid" id="B7FY55"/>
<dbReference type="GeneID" id="7200363"/>
<dbReference type="HOGENOM" id="CLU_757525_0_0_1"/>
<comment type="similarity">
    <text evidence="1">Belongs to the GPI inositol-deacylase family.</text>
</comment>
<name>B7FY55_PHATC</name>
<evidence type="ECO:0000256" key="2">
    <source>
        <dbReference type="SAM" id="MobiDB-lite"/>
    </source>
</evidence>
<dbReference type="Pfam" id="PF07819">
    <property type="entry name" value="PGAP1"/>
    <property type="match status" value="1"/>
</dbReference>
<dbReference type="PaxDb" id="2850-Phatr45579"/>